<dbReference type="GO" id="GO:0046961">
    <property type="term" value="F:proton-transporting ATPase activity, rotational mechanism"/>
    <property type="evidence" value="ECO:0007669"/>
    <property type="project" value="InterPro"/>
</dbReference>
<keyword evidence="5 9" id="KW-1133">Transmembrane helix</keyword>
<comment type="similarity">
    <text evidence="2">Belongs to the V-ATPase 116 kDa subunit family.</text>
</comment>
<dbReference type="GO" id="GO:0033179">
    <property type="term" value="C:proton-transporting V-type ATPase, V0 domain"/>
    <property type="evidence" value="ECO:0007669"/>
    <property type="project" value="InterPro"/>
</dbReference>
<evidence type="ECO:0000256" key="1">
    <source>
        <dbReference type="ARBA" id="ARBA00004141"/>
    </source>
</evidence>
<dbReference type="GO" id="GO:0007035">
    <property type="term" value="P:vacuolar acidification"/>
    <property type="evidence" value="ECO:0007669"/>
    <property type="project" value="TreeGrafter"/>
</dbReference>
<name>A0A1A9HVL5_9CHLA</name>
<evidence type="ECO:0000313" key="11">
    <source>
        <dbReference type="Proteomes" id="UP000078162"/>
    </source>
</evidence>
<comment type="subcellular location">
    <subcellularLocation>
        <location evidence="1">Membrane</location>
        <topology evidence="1">Multi-pass membrane protein</topology>
    </subcellularLocation>
</comment>
<evidence type="ECO:0000256" key="9">
    <source>
        <dbReference type="SAM" id="Phobius"/>
    </source>
</evidence>
<dbReference type="RefSeq" id="WP_066482579.1">
    <property type="nucleotide sequence ID" value="NZ_CP014639.1"/>
</dbReference>
<feature type="transmembrane region" description="Helical" evidence="9">
    <location>
        <begin position="589"/>
        <end position="613"/>
    </location>
</feature>
<dbReference type="PATRIC" id="fig|1806891.3.peg.697"/>
<dbReference type="OrthoDB" id="9803814at2"/>
<dbReference type="EMBL" id="CP014639">
    <property type="protein sequence ID" value="ANH78875.1"/>
    <property type="molecule type" value="Genomic_DNA"/>
</dbReference>
<dbReference type="PANTHER" id="PTHR11629:SF63">
    <property type="entry name" value="V-TYPE PROTON ATPASE SUBUNIT A"/>
    <property type="match status" value="1"/>
</dbReference>
<gene>
    <name evidence="10" type="ORF">Cs308_0705</name>
</gene>
<protein>
    <submittedName>
        <fullName evidence="10">V-type ATP synthase subunit I</fullName>
    </submittedName>
</protein>
<evidence type="ECO:0000256" key="4">
    <source>
        <dbReference type="ARBA" id="ARBA00022692"/>
    </source>
</evidence>
<feature type="transmembrane region" description="Helical" evidence="9">
    <location>
        <begin position="310"/>
        <end position="339"/>
    </location>
</feature>
<keyword evidence="6" id="KW-0406">Ion transport</keyword>
<evidence type="ECO:0000256" key="5">
    <source>
        <dbReference type="ARBA" id="ARBA00022989"/>
    </source>
</evidence>
<keyword evidence="11" id="KW-1185">Reference proteome</keyword>
<evidence type="ECO:0000256" key="6">
    <source>
        <dbReference type="ARBA" id="ARBA00023065"/>
    </source>
</evidence>
<feature type="transmembrane region" description="Helical" evidence="9">
    <location>
        <begin position="560"/>
        <end position="583"/>
    </location>
</feature>
<dbReference type="AlphaFoldDB" id="A0A1A9HVL5"/>
<proteinExistence type="inferred from homology"/>
<reference evidence="11" key="1">
    <citation type="submission" date="2016-03" db="EMBL/GenBank/DDBJ databases">
        <title>Culture-independent genomics supports pathogen discovery for uncultivable bacteria within the genus Chlamydia.</title>
        <authorList>
            <person name="Taylor-Brown A."/>
            <person name="Bachmann N.L."/>
            <person name="Borel N."/>
            <person name="Polkinghorne A."/>
        </authorList>
    </citation>
    <scope>NUCLEOTIDE SEQUENCE [LARGE SCALE GENOMIC DNA]</scope>
    <source>
        <strain evidence="11">2742-308</strain>
    </source>
</reference>
<dbReference type="PANTHER" id="PTHR11629">
    <property type="entry name" value="VACUOLAR PROTON ATPASES"/>
    <property type="match status" value="1"/>
</dbReference>
<feature type="coiled-coil region" evidence="8">
    <location>
        <begin position="74"/>
        <end position="101"/>
    </location>
</feature>
<dbReference type="GO" id="GO:0016471">
    <property type="term" value="C:vacuolar proton-transporting V-type ATPase complex"/>
    <property type="evidence" value="ECO:0007669"/>
    <property type="project" value="TreeGrafter"/>
</dbReference>
<feature type="transmembrane region" description="Helical" evidence="9">
    <location>
        <begin position="453"/>
        <end position="472"/>
    </location>
</feature>
<dbReference type="Proteomes" id="UP000078162">
    <property type="component" value="Chromosome"/>
</dbReference>
<organism evidence="10 11">
    <name type="scientific">Candidatus Chlamydia sanziniae</name>
    <dbReference type="NCBI Taxonomy" id="1806891"/>
    <lineage>
        <taxon>Bacteria</taxon>
        <taxon>Pseudomonadati</taxon>
        <taxon>Chlamydiota</taxon>
        <taxon>Chlamydiia</taxon>
        <taxon>Chlamydiales</taxon>
        <taxon>Chlamydiaceae</taxon>
        <taxon>Chlamydia/Chlamydophila group</taxon>
        <taxon>Chlamydia</taxon>
    </lineage>
</organism>
<dbReference type="KEGG" id="csaz:Cs308_0705"/>
<keyword evidence="4 9" id="KW-0812">Transmembrane</keyword>
<evidence type="ECO:0000256" key="3">
    <source>
        <dbReference type="ARBA" id="ARBA00022448"/>
    </source>
</evidence>
<dbReference type="NCBIfam" id="NF004431">
    <property type="entry name" value="PRK05771.2-5"/>
    <property type="match status" value="1"/>
</dbReference>
<keyword evidence="3" id="KW-0813">Transport</keyword>
<evidence type="ECO:0000256" key="7">
    <source>
        <dbReference type="ARBA" id="ARBA00023136"/>
    </source>
</evidence>
<feature type="coiled-coil region" evidence="8">
    <location>
        <begin position="174"/>
        <end position="201"/>
    </location>
</feature>
<dbReference type="STRING" id="1806891.Cs308_0705"/>
<evidence type="ECO:0000256" key="8">
    <source>
        <dbReference type="SAM" id="Coils"/>
    </source>
</evidence>
<sequence>MRVDVHKYLFIGLDKSDFFSASRDLGIIEFISKKHFVTPAYGRRFIDCLKIFNRLEEEYSEDALQFVKIGELSVDEILTEVLTLNQEIQELAENVKALGQEIVRVKPLGRFSSSEIADFSQRTGLSLRFFYRKHREGQEVEENQQNVFYLSTAYNFDYYVVIGIVDLSKDLYTEIEAGRSVNELQEELAALQRQIHQRSNRLCELYAYRDEVIRGLYVYDNAQQLRQAEECSQEFFNGKVFAVQGWVIAKKIKDLQALCDYHQIYMKRVAINPEETVPTYLENKGMGMMGEDLINIYDTPASSDKDPSSWVFVFFVVFFSMIVNDAGYGFLFLASSLFFAYKYRRKIKTSKHLARFIRMFAILGLGCICWGATTTSFFGVTVGNTSILRKYSLTHALALQKAKYYLKFRPAPYKELINEYPTLKSIRDPENFLLAAETNSGEYEAHAVVYNKFIDHILMELALVIGVVHLSLGMFRYCRYRYSGIGWVIFMLSAYLYVPMYLHTLSLIHYVFGVPYELGSYLGYYGMFFGIGVAVVLAVIQKSWRGIEELVAVIQVFSDVLSYLRIYALGLAGAMMGATFNQLGARLPILLGAIVILLGHSVNIILSIMGGVIHGLRLNFIEWYHYSFDGGGRPLRPLKKVTYYQEIDT</sequence>
<dbReference type="InterPro" id="IPR002490">
    <property type="entry name" value="V-ATPase_116kDa_su"/>
</dbReference>
<keyword evidence="8" id="KW-0175">Coiled coil</keyword>
<keyword evidence="7 9" id="KW-0472">Membrane</keyword>
<feature type="transmembrane region" description="Helical" evidence="9">
    <location>
        <begin position="484"/>
        <end position="502"/>
    </location>
</feature>
<feature type="transmembrane region" description="Helical" evidence="9">
    <location>
        <begin position="522"/>
        <end position="540"/>
    </location>
</feature>
<feature type="transmembrane region" description="Helical" evidence="9">
    <location>
        <begin position="360"/>
        <end position="382"/>
    </location>
</feature>
<accession>A0A1A9HVL5</accession>
<evidence type="ECO:0000313" key="10">
    <source>
        <dbReference type="EMBL" id="ANH78875.1"/>
    </source>
</evidence>
<dbReference type="GO" id="GO:0051117">
    <property type="term" value="F:ATPase binding"/>
    <property type="evidence" value="ECO:0007669"/>
    <property type="project" value="TreeGrafter"/>
</dbReference>
<evidence type="ECO:0000256" key="2">
    <source>
        <dbReference type="ARBA" id="ARBA00009904"/>
    </source>
</evidence>